<dbReference type="SUPFAM" id="SSF64288">
    <property type="entry name" value="Chorismate lyase-like"/>
    <property type="match status" value="1"/>
</dbReference>
<dbReference type="Gene3D" id="3.40.1410.10">
    <property type="entry name" value="Chorismate lyase-like"/>
    <property type="match status" value="1"/>
</dbReference>
<comment type="caution">
    <text evidence="6">The sequence shown here is derived from an EMBL/GenBank/DDBJ whole genome shotgun (WGS) entry which is preliminary data.</text>
</comment>
<dbReference type="GO" id="GO:0003677">
    <property type="term" value="F:DNA binding"/>
    <property type="evidence" value="ECO:0007669"/>
    <property type="project" value="UniProtKB-UniRule"/>
</dbReference>
<sequence>MGHSKVRKISNRPVALHARIQHDVESRIVSGQWPPGTRIPFEHELTTEYQCSRMTVNKALSELVKKGLIERRRKSGSYVRQPEVLSAVLDIHQLEREVRALGLDYSFRLLRRTERQATDEDRQRLVIDQHASVLHLESLHIAGQRPFCLEDRLINLDEVPHAAQADFSAIAPGSWLLEQVPWSAAEHRINAVAADRHAADILDLKEIAPCLVIARRTWNATGSVTQVRLTYPGDMHTLVAQFAPAGRGA</sequence>
<dbReference type="PANTHER" id="PTHR44846">
    <property type="entry name" value="MANNOSYL-D-GLYCERATE TRANSPORT/METABOLISM SYSTEM REPRESSOR MNGR-RELATED"/>
    <property type="match status" value="1"/>
</dbReference>
<keyword evidence="7" id="KW-1185">Reference proteome</keyword>
<dbReference type="GO" id="GO:0006547">
    <property type="term" value="P:L-histidine metabolic process"/>
    <property type="evidence" value="ECO:0007669"/>
    <property type="project" value="UniProtKB-UniRule"/>
</dbReference>
<dbReference type="Gene3D" id="1.10.10.10">
    <property type="entry name" value="Winged helix-like DNA-binding domain superfamily/Winged helix DNA-binding domain"/>
    <property type="match status" value="1"/>
</dbReference>
<dbReference type="GO" id="GO:0045892">
    <property type="term" value="P:negative regulation of DNA-templated transcription"/>
    <property type="evidence" value="ECO:0007669"/>
    <property type="project" value="UniProtKB-UniRule"/>
</dbReference>
<accession>A0A4R3NU04</accession>
<dbReference type="InterPro" id="IPR036390">
    <property type="entry name" value="WH_DNA-bd_sf"/>
</dbReference>
<evidence type="ECO:0000313" key="6">
    <source>
        <dbReference type="EMBL" id="TCT40265.1"/>
    </source>
</evidence>
<dbReference type="Pfam" id="PF07702">
    <property type="entry name" value="UTRA"/>
    <property type="match status" value="1"/>
</dbReference>
<proteinExistence type="predicted"/>
<dbReference type="PANTHER" id="PTHR44846:SF16">
    <property type="entry name" value="TRANSCRIPTIONAL REGULATOR PHNF-RELATED"/>
    <property type="match status" value="1"/>
</dbReference>
<dbReference type="PRINTS" id="PR00035">
    <property type="entry name" value="HTHGNTR"/>
</dbReference>
<dbReference type="AlphaFoldDB" id="A0A4R3NU04"/>
<evidence type="ECO:0000256" key="1">
    <source>
        <dbReference type="ARBA" id="ARBA00023015"/>
    </source>
</evidence>
<feature type="domain" description="HTH gntR-type" evidence="5">
    <location>
        <begin position="14"/>
        <end position="82"/>
    </location>
</feature>
<dbReference type="PROSITE" id="PS50949">
    <property type="entry name" value="HTH_GNTR"/>
    <property type="match status" value="1"/>
</dbReference>
<gene>
    <name evidence="6" type="ORF">EDC90_1010118</name>
</gene>
<name>A0A4R3NU04_9HYPH</name>
<evidence type="ECO:0000256" key="3">
    <source>
        <dbReference type="ARBA" id="ARBA00023163"/>
    </source>
</evidence>
<dbReference type="SMART" id="SM00866">
    <property type="entry name" value="UTRA"/>
    <property type="match status" value="1"/>
</dbReference>
<dbReference type="InterPro" id="IPR010248">
    <property type="entry name" value="His_ut_repres"/>
</dbReference>
<dbReference type="EMBL" id="SMAR01000010">
    <property type="protein sequence ID" value="TCT40265.1"/>
    <property type="molecule type" value="Genomic_DNA"/>
</dbReference>
<dbReference type="InterPro" id="IPR000524">
    <property type="entry name" value="Tscrpt_reg_HTH_GntR"/>
</dbReference>
<dbReference type="NCBIfam" id="TIGR02018">
    <property type="entry name" value="his_ut_repres"/>
    <property type="match status" value="1"/>
</dbReference>
<evidence type="ECO:0000256" key="4">
    <source>
        <dbReference type="NCBIfam" id="TIGR02018"/>
    </source>
</evidence>
<dbReference type="FunFam" id="1.10.10.10:FF:000079">
    <property type="entry name" value="GntR family transcriptional regulator"/>
    <property type="match status" value="1"/>
</dbReference>
<dbReference type="SMART" id="SM00345">
    <property type="entry name" value="HTH_GNTR"/>
    <property type="match status" value="1"/>
</dbReference>
<dbReference type="GO" id="GO:0003700">
    <property type="term" value="F:DNA-binding transcription factor activity"/>
    <property type="evidence" value="ECO:0007669"/>
    <property type="project" value="UniProtKB-UniRule"/>
</dbReference>
<dbReference type="InterPro" id="IPR050679">
    <property type="entry name" value="Bact_HTH_transcr_reg"/>
</dbReference>
<reference evidence="6 7" key="1">
    <citation type="submission" date="2019-03" db="EMBL/GenBank/DDBJ databases">
        <title>Freshwater and sediment microbial communities from various areas in North America, analyzing microbe dynamics in response to fracking.</title>
        <authorList>
            <person name="Lamendella R."/>
        </authorList>
    </citation>
    <scope>NUCLEOTIDE SEQUENCE [LARGE SCALE GENOMIC DNA]</scope>
    <source>
        <strain evidence="6 7">175.2</strain>
    </source>
</reference>
<dbReference type="InterPro" id="IPR036388">
    <property type="entry name" value="WH-like_DNA-bd_sf"/>
</dbReference>
<keyword evidence="2" id="KW-0238">DNA-binding</keyword>
<dbReference type="Proteomes" id="UP000295097">
    <property type="component" value="Unassembled WGS sequence"/>
</dbReference>
<organism evidence="6 7">
    <name type="scientific">Martelella mediterranea</name>
    <dbReference type="NCBI Taxonomy" id="293089"/>
    <lineage>
        <taxon>Bacteria</taxon>
        <taxon>Pseudomonadati</taxon>
        <taxon>Pseudomonadota</taxon>
        <taxon>Alphaproteobacteria</taxon>
        <taxon>Hyphomicrobiales</taxon>
        <taxon>Aurantimonadaceae</taxon>
        <taxon>Martelella</taxon>
    </lineage>
</organism>
<dbReference type="SUPFAM" id="SSF46785">
    <property type="entry name" value="Winged helix' DNA-binding domain"/>
    <property type="match status" value="1"/>
</dbReference>
<dbReference type="InterPro" id="IPR028978">
    <property type="entry name" value="Chorismate_lyase_/UTRA_dom_sf"/>
</dbReference>
<dbReference type="InterPro" id="IPR011663">
    <property type="entry name" value="UTRA"/>
</dbReference>
<protein>
    <recommendedName>
        <fullName evidence="4">Histidine utilization repressor</fullName>
    </recommendedName>
</protein>
<dbReference type="Pfam" id="PF00392">
    <property type="entry name" value="GntR"/>
    <property type="match status" value="1"/>
</dbReference>
<evidence type="ECO:0000259" key="5">
    <source>
        <dbReference type="PROSITE" id="PS50949"/>
    </source>
</evidence>
<evidence type="ECO:0000313" key="7">
    <source>
        <dbReference type="Proteomes" id="UP000295097"/>
    </source>
</evidence>
<evidence type="ECO:0000256" key="2">
    <source>
        <dbReference type="ARBA" id="ARBA00023125"/>
    </source>
</evidence>
<keyword evidence="3" id="KW-0804">Transcription</keyword>
<keyword evidence="1" id="KW-0805">Transcription regulation</keyword>
<dbReference type="CDD" id="cd07377">
    <property type="entry name" value="WHTH_GntR"/>
    <property type="match status" value="1"/>
</dbReference>